<gene>
    <name evidence="2" type="ORF">NQ315_007690</name>
</gene>
<proteinExistence type="predicted"/>
<feature type="non-terminal residue" evidence="2">
    <location>
        <position position="526"/>
    </location>
</feature>
<accession>A0AAV8W7Q6</accession>
<dbReference type="AlphaFoldDB" id="A0AAV8W7Q6"/>
<feature type="region of interest" description="Disordered" evidence="1">
    <location>
        <begin position="1"/>
        <end position="75"/>
    </location>
</feature>
<protein>
    <submittedName>
        <fullName evidence="2">Uncharacterized protein</fullName>
    </submittedName>
</protein>
<organism evidence="2 3">
    <name type="scientific">Exocentrus adspersus</name>
    <dbReference type="NCBI Taxonomy" id="1586481"/>
    <lineage>
        <taxon>Eukaryota</taxon>
        <taxon>Metazoa</taxon>
        <taxon>Ecdysozoa</taxon>
        <taxon>Arthropoda</taxon>
        <taxon>Hexapoda</taxon>
        <taxon>Insecta</taxon>
        <taxon>Pterygota</taxon>
        <taxon>Neoptera</taxon>
        <taxon>Endopterygota</taxon>
        <taxon>Coleoptera</taxon>
        <taxon>Polyphaga</taxon>
        <taxon>Cucujiformia</taxon>
        <taxon>Chrysomeloidea</taxon>
        <taxon>Cerambycidae</taxon>
        <taxon>Lamiinae</taxon>
        <taxon>Acanthocinini</taxon>
        <taxon>Exocentrus</taxon>
    </lineage>
</organism>
<dbReference type="EMBL" id="JANEYG010000006">
    <property type="protein sequence ID" value="KAJ8922658.1"/>
    <property type="molecule type" value="Genomic_DNA"/>
</dbReference>
<sequence length="526" mass="57664">MIMISSNSAQKVGKPPPPVPPRPSKSVVAEALAKSRQHNRAVALQEAAKTKAPSRQAPPPPLPLPRTEISKSKSSYSVNVSLKKPVVYERSISEEVRNTSRPVIYQSANVKCVNNNNSVQITSKDSDVKIVNNSAGGLRCQQERIVQEEGRNRVQVTGKESVKRDKSCGEESAGKHVGTEGNDAGNDATTTTTKSSSSTMEKPSSPSSSSSEKNGSTGSLEKNWDQMLNDRNHVNTLIDEMFASVLEVHFNDDDNGQSNDKMKIIINNTGDYENVRFDNGVVVGGGGTANNRADEGEVPKTVIVIKDSSDVSGRKEKETKKKQDEVSDSSNTSSAERQKQVKFKDQFNHELLIDELQCMKQDQQKILKRQRKPSMNIYDDDNGAVTSDDGNVEYPRPDWSDVDDVSGETKFNTCHIEIGDGSADGNAKQTFTLDYERITKMSSLHGLPPLPKSLSGFNLLDGHHNVNPPTPMRSSSIRAQVPPGHLVYPPHPKMNGDANPATTPGRKFTNLDTQLAILRREMVSRF</sequence>
<feature type="region of interest" description="Disordered" evidence="1">
    <location>
        <begin position="375"/>
        <end position="405"/>
    </location>
</feature>
<feature type="compositionally biased region" description="Pro residues" evidence="1">
    <location>
        <begin position="14"/>
        <end position="23"/>
    </location>
</feature>
<name>A0AAV8W7Q6_9CUCU</name>
<feature type="compositionally biased region" description="Basic and acidic residues" evidence="1">
    <location>
        <begin position="160"/>
        <end position="178"/>
    </location>
</feature>
<feature type="region of interest" description="Disordered" evidence="1">
    <location>
        <begin position="149"/>
        <end position="222"/>
    </location>
</feature>
<keyword evidence="3" id="KW-1185">Reference proteome</keyword>
<feature type="compositionally biased region" description="Polar residues" evidence="1">
    <location>
        <begin position="1"/>
        <end position="10"/>
    </location>
</feature>
<feature type="region of interest" description="Disordered" evidence="1">
    <location>
        <begin position="304"/>
        <end position="341"/>
    </location>
</feature>
<reference evidence="2 3" key="1">
    <citation type="journal article" date="2023" name="Insect Mol. Biol.">
        <title>Genome sequencing provides insights into the evolution of gene families encoding plant cell wall-degrading enzymes in longhorned beetles.</title>
        <authorList>
            <person name="Shin N.R."/>
            <person name="Okamura Y."/>
            <person name="Kirsch R."/>
            <person name="Pauchet Y."/>
        </authorList>
    </citation>
    <scope>NUCLEOTIDE SEQUENCE [LARGE SCALE GENOMIC DNA]</scope>
    <source>
        <strain evidence="2">EAD_L_NR</strain>
    </source>
</reference>
<feature type="compositionally biased region" description="Basic and acidic residues" evidence="1">
    <location>
        <begin position="307"/>
        <end position="325"/>
    </location>
</feature>
<evidence type="ECO:0000256" key="1">
    <source>
        <dbReference type="SAM" id="MobiDB-lite"/>
    </source>
</evidence>
<evidence type="ECO:0000313" key="2">
    <source>
        <dbReference type="EMBL" id="KAJ8922658.1"/>
    </source>
</evidence>
<feature type="compositionally biased region" description="Low complexity" evidence="1">
    <location>
        <begin position="189"/>
        <end position="219"/>
    </location>
</feature>
<dbReference type="Proteomes" id="UP001159042">
    <property type="component" value="Unassembled WGS sequence"/>
</dbReference>
<comment type="caution">
    <text evidence="2">The sequence shown here is derived from an EMBL/GenBank/DDBJ whole genome shotgun (WGS) entry which is preliminary data.</text>
</comment>
<evidence type="ECO:0000313" key="3">
    <source>
        <dbReference type="Proteomes" id="UP001159042"/>
    </source>
</evidence>